<name>A0A507ZYG7_9ACTO</name>
<dbReference type="Proteomes" id="UP000319010">
    <property type="component" value="Unassembled WGS sequence"/>
</dbReference>
<evidence type="ECO:0000313" key="1">
    <source>
        <dbReference type="EMBL" id="TQD42766.1"/>
    </source>
</evidence>
<dbReference type="AlphaFoldDB" id="A0A507ZYG7"/>
<evidence type="ECO:0000313" key="2">
    <source>
        <dbReference type="Proteomes" id="UP000319010"/>
    </source>
</evidence>
<evidence type="ECO:0008006" key="3">
    <source>
        <dbReference type="Google" id="ProtNLM"/>
    </source>
</evidence>
<protein>
    <recommendedName>
        <fullName evidence="3">AbiEi antitoxin C-terminal domain-containing protein</fullName>
    </recommendedName>
</protein>
<organism evidence="1 2">
    <name type="scientific">Actinomyces johnsonii</name>
    <dbReference type="NCBI Taxonomy" id="544581"/>
    <lineage>
        <taxon>Bacteria</taxon>
        <taxon>Bacillati</taxon>
        <taxon>Actinomycetota</taxon>
        <taxon>Actinomycetes</taxon>
        <taxon>Actinomycetales</taxon>
        <taxon>Actinomycetaceae</taxon>
        <taxon>Actinomyces</taxon>
    </lineage>
</organism>
<dbReference type="EMBL" id="VICB01000013">
    <property type="protein sequence ID" value="TQD42766.1"/>
    <property type="molecule type" value="Genomic_DNA"/>
</dbReference>
<reference evidence="1 2" key="1">
    <citation type="submission" date="2019-06" db="EMBL/GenBank/DDBJ databases">
        <title>Draft genome sequence of Actinomyces johnsonii CCUG 34287T.</title>
        <authorList>
            <person name="Salva-Serra F."/>
            <person name="Cardew S."/>
            <person name="Moore E."/>
        </authorList>
    </citation>
    <scope>NUCLEOTIDE SEQUENCE [LARGE SCALE GENOMIC DNA]</scope>
    <source>
        <strain evidence="1 2">CCUG 34287</strain>
    </source>
</reference>
<sequence>MTRFVPVPGHAAVAHLSARPLSPVLGALPPQDMEVLRCAGLDSRLLVCVLGRPQPIDLLRSKEGRLRAITAALPCKGVLLASTALWVHVGGPPPDTLEVCLPGGRRSRMSYLVTRRGRLPRSDTTVINGVPCATIARAAVDVARLGPPVAAVQAIMTARDHGVSRVRLLLTLNHCQGAASRGRPRAQHIIEAVMSGASYSAAAPPVLGTGA</sequence>
<dbReference type="RefSeq" id="WP_141424529.1">
    <property type="nucleotide sequence ID" value="NZ_JASPFB010000005.1"/>
</dbReference>
<accession>A0A507ZYG7</accession>
<comment type="caution">
    <text evidence="1">The sequence shown here is derived from an EMBL/GenBank/DDBJ whole genome shotgun (WGS) entry which is preliminary data.</text>
</comment>
<gene>
    <name evidence="1" type="ORF">FK256_09070</name>
</gene>
<proteinExistence type="predicted"/>